<name>A0A843XFF9_COLES</name>
<feature type="domain" description="WRKY" evidence="8">
    <location>
        <begin position="147"/>
        <end position="205"/>
    </location>
</feature>
<organism evidence="9 10">
    <name type="scientific">Colocasia esculenta</name>
    <name type="common">Wild taro</name>
    <name type="synonym">Arum esculentum</name>
    <dbReference type="NCBI Taxonomy" id="4460"/>
    <lineage>
        <taxon>Eukaryota</taxon>
        <taxon>Viridiplantae</taxon>
        <taxon>Streptophyta</taxon>
        <taxon>Embryophyta</taxon>
        <taxon>Tracheophyta</taxon>
        <taxon>Spermatophyta</taxon>
        <taxon>Magnoliopsida</taxon>
        <taxon>Liliopsida</taxon>
        <taxon>Araceae</taxon>
        <taxon>Aroideae</taxon>
        <taxon>Colocasieae</taxon>
        <taxon>Colocasia</taxon>
    </lineage>
</organism>
<proteinExistence type="predicted"/>
<dbReference type="Gene3D" id="2.20.25.80">
    <property type="entry name" value="WRKY domain"/>
    <property type="match status" value="2"/>
</dbReference>
<evidence type="ECO:0000256" key="3">
    <source>
        <dbReference type="ARBA" id="ARBA00023015"/>
    </source>
</evidence>
<feature type="domain" description="WRKY" evidence="8">
    <location>
        <begin position="316"/>
        <end position="381"/>
    </location>
</feature>
<dbReference type="GO" id="GO:0005634">
    <property type="term" value="C:nucleus"/>
    <property type="evidence" value="ECO:0007669"/>
    <property type="project" value="UniProtKB-SubCell"/>
</dbReference>
<dbReference type="GO" id="GO:0003700">
    <property type="term" value="F:DNA-binding transcription factor activity"/>
    <property type="evidence" value="ECO:0007669"/>
    <property type="project" value="InterPro"/>
</dbReference>
<dbReference type="SUPFAM" id="SSF118290">
    <property type="entry name" value="WRKY DNA-binding domain"/>
    <property type="match status" value="2"/>
</dbReference>
<evidence type="ECO:0000256" key="7">
    <source>
        <dbReference type="SAM" id="MobiDB-lite"/>
    </source>
</evidence>
<keyword evidence="10" id="KW-1185">Reference proteome</keyword>
<sequence length="533" mass="58505">MAQGLMGCKRAPCRVSSTADRGALSRTSGSDGNRGQGCGTFIFFTTAHVGLPKQQLETSSQVKGQHQSQTFETSCAVNPENVAVSSRDISLSVTTTAKPELEVLDSPNAEALADGSQLAKGSENGIQVPPHSQKEHEQLIVVEKSSEDGYNWRKYGQKHVKGSEFPRSYYKCTHANCQMKKMLERSHDGQITEIIYKGQHDHPKPQPNRRLAVGAVVSSQVEDRSDGFSSLVNVEAKSSSIRDQISRTTDPNGTFEPSPVPASDCDIEGSGVRSNEIVDDVDDDPESKRRRKDGGGFDVSALGKTNLPRVVVQTLSEVDILDDGYRWRKYGQKVVKGNPNPRSYYKCTNAGCPVRKHVERASHDPKAVITTYEGKHNHDVPASRTSSHDTGAPMPVNDCNILNSHSSVAVNSLLPNYDTMRPISHQYEQMEESDTISLDLGVGLSPRYDNQSNERLQVPETDQVQSRELQMSHSGCNNLVMQPPSSSAHYVNSHHGNDSFRPREDKGESFSFTTIPLSHSAYQANIGRLLMGP</sequence>
<dbReference type="PROSITE" id="PS50811">
    <property type="entry name" value="WRKY"/>
    <property type="match status" value="2"/>
</dbReference>
<dbReference type="InterPro" id="IPR044810">
    <property type="entry name" value="WRKY_plant"/>
</dbReference>
<dbReference type="InterPro" id="IPR036576">
    <property type="entry name" value="WRKY_dom_sf"/>
</dbReference>
<dbReference type="GO" id="GO:0043565">
    <property type="term" value="F:sequence-specific DNA binding"/>
    <property type="evidence" value="ECO:0007669"/>
    <property type="project" value="InterPro"/>
</dbReference>
<keyword evidence="2" id="KW-0677">Repeat</keyword>
<evidence type="ECO:0000256" key="2">
    <source>
        <dbReference type="ARBA" id="ARBA00022737"/>
    </source>
</evidence>
<comment type="subcellular location">
    <subcellularLocation>
        <location evidence="1">Nucleus</location>
    </subcellularLocation>
</comment>
<dbReference type="PANTHER" id="PTHR31221:SF193">
    <property type="entry name" value="WRKY TRANSCRIPTION FACTOR PROTEIN 1-RELATED"/>
    <property type="match status" value="1"/>
</dbReference>
<evidence type="ECO:0000256" key="6">
    <source>
        <dbReference type="ARBA" id="ARBA00023242"/>
    </source>
</evidence>
<evidence type="ECO:0000313" key="10">
    <source>
        <dbReference type="Proteomes" id="UP000652761"/>
    </source>
</evidence>
<dbReference type="AlphaFoldDB" id="A0A843XFF9"/>
<dbReference type="OrthoDB" id="771494at2759"/>
<reference evidence="9" key="1">
    <citation type="submission" date="2017-07" db="EMBL/GenBank/DDBJ databases">
        <title>Taro Niue Genome Assembly and Annotation.</title>
        <authorList>
            <person name="Atibalentja N."/>
            <person name="Keating K."/>
            <person name="Fields C.J."/>
        </authorList>
    </citation>
    <scope>NUCLEOTIDE SEQUENCE</scope>
    <source>
        <strain evidence="9">Niue_2</strain>
        <tissue evidence="9">Leaf</tissue>
    </source>
</reference>
<dbReference type="PANTHER" id="PTHR31221">
    <property type="entry name" value="WRKY TRANSCRIPTION FACTOR PROTEIN 1-RELATED"/>
    <property type="match status" value="1"/>
</dbReference>
<evidence type="ECO:0000256" key="4">
    <source>
        <dbReference type="ARBA" id="ARBA00023125"/>
    </source>
</evidence>
<protein>
    <recommendedName>
        <fullName evidence="8">WRKY domain-containing protein</fullName>
    </recommendedName>
</protein>
<keyword evidence="5" id="KW-0804">Transcription</keyword>
<keyword evidence="6" id="KW-0539">Nucleus</keyword>
<feature type="compositionally biased region" description="Polar residues" evidence="7">
    <location>
        <begin position="239"/>
        <end position="252"/>
    </location>
</feature>
<evidence type="ECO:0000256" key="5">
    <source>
        <dbReference type="ARBA" id="ARBA00023163"/>
    </source>
</evidence>
<dbReference type="EMBL" id="NMUH01007903">
    <property type="protein sequence ID" value="MQM18003.1"/>
    <property type="molecule type" value="Genomic_DNA"/>
</dbReference>
<evidence type="ECO:0000313" key="9">
    <source>
        <dbReference type="EMBL" id="MQM18003.1"/>
    </source>
</evidence>
<feature type="region of interest" description="Disordered" evidence="7">
    <location>
        <begin position="115"/>
        <end position="134"/>
    </location>
</feature>
<dbReference type="SMART" id="SM00774">
    <property type="entry name" value="WRKY"/>
    <property type="match status" value="2"/>
</dbReference>
<feature type="compositionally biased region" description="Basic and acidic residues" evidence="7">
    <location>
        <begin position="495"/>
        <end position="507"/>
    </location>
</feature>
<feature type="region of interest" description="Disordered" evidence="7">
    <location>
        <begin position="486"/>
        <end position="507"/>
    </location>
</feature>
<keyword evidence="4" id="KW-0238">DNA-binding</keyword>
<accession>A0A843XFF9</accession>
<dbReference type="Pfam" id="PF03106">
    <property type="entry name" value="WRKY"/>
    <property type="match status" value="2"/>
</dbReference>
<evidence type="ECO:0000259" key="8">
    <source>
        <dbReference type="PROSITE" id="PS50811"/>
    </source>
</evidence>
<dbReference type="InterPro" id="IPR003657">
    <property type="entry name" value="WRKY_dom"/>
</dbReference>
<keyword evidence="3" id="KW-0805">Transcription regulation</keyword>
<dbReference type="Proteomes" id="UP000652761">
    <property type="component" value="Unassembled WGS sequence"/>
</dbReference>
<evidence type="ECO:0000256" key="1">
    <source>
        <dbReference type="ARBA" id="ARBA00004123"/>
    </source>
</evidence>
<comment type="caution">
    <text evidence="9">The sequence shown here is derived from an EMBL/GenBank/DDBJ whole genome shotgun (WGS) entry which is preliminary data.</text>
</comment>
<feature type="region of interest" description="Disordered" evidence="7">
    <location>
        <begin position="239"/>
        <end position="302"/>
    </location>
</feature>
<dbReference type="FunFam" id="2.20.25.80:FF:000001">
    <property type="entry name" value="WRKY transcription factor 33"/>
    <property type="match status" value="1"/>
</dbReference>
<gene>
    <name evidence="9" type="ORF">Taro_050986</name>
</gene>
<dbReference type="FunFam" id="2.20.25.80:FF:000006">
    <property type="entry name" value="WRKY transcription factor"/>
    <property type="match status" value="1"/>
</dbReference>